<proteinExistence type="predicted"/>
<dbReference type="Gene3D" id="1.25.40.10">
    <property type="entry name" value="Tetratricopeptide repeat domain"/>
    <property type="match status" value="2"/>
</dbReference>
<dbReference type="PANTHER" id="PTHR10098">
    <property type="entry name" value="RAPSYN-RELATED"/>
    <property type="match status" value="1"/>
</dbReference>
<evidence type="ECO:0000313" key="4">
    <source>
        <dbReference type="EMBL" id="PMP67316.1"/>
    </source>
</evidence>
<dbReference type="Pfam" id="PF07719">
    <property type="entry name" value="TPR_2"/>
    <property type="match status" value="1"/>
</dbReference>
<keyword evidence="2 3" id="KW-0802">TPR repeat</keyword>
<dbReference type="InterPro" id="IPR011990">
    <property type="entry name" value="TPR-like_helical_dom_sf"/>
</dbReference>
<evidence type="ECO:0000313" key="5">
    <source>
        <dbReference type="Proteomes" id="UP000237040"/>
    </source>
</evidence>
<name>A0A2J6WE95_9BACT</name>
<dbReference type="InterPro" id="IPR019734">
    <property type="entry name" value="TPR_rpt"/>
</dbReference>
<reference evidence="4 5" key="1">
    <citation type="submission" date="2018-01" db="EMBL/GenBank/DDBJ databases">
        <title>Metagenomic assembled genomes from two thermal pools in the Uzon Caldera, Kamchatka, Russia.</title>
        <authorList>
            <person name="Wilkins L."/>
            <person name="Ettinger C."/>
        </authorList>
    </citation>
    <scope>NUCLEOTIDE SEQUENCE [LARGE SCALE GENOMIC DNA]</scope>
    <source>
        <strain evidence="4">ZAV-07</strain>
    </source>
</reference>
<protein>
    <recommendedName>
        <fullName evidence="6">Tetratricopeptide repeat protein</fullName>
    </recommendedName>
</protein>
<evidence type="ECO:0000256" key="3">
    <source>
        <dbReference type="PROSITE-ProRule" id="PRU00339"/>
    </source>
</evidence>
<dbReference type="PROSITE" id="PS50005">
    <property type="entry name" value="TPR"/>
    <property type="match status" value="1"/>
</dbReference>
<evidence type="ECO:0000256" key="2">
    <source>
        <dbReference type="ARBA" id="ARBA00022803"/>
    </source>
</evidence>
<dbReference type="PANTHER" id="PTHR10098:SF108">
    <property type="entry name" value="TETRATRICOPEPTIDE REPEAT PROTEIN 28"/>
    <property type="match status" value="1"/>
</dbReference>
<dbReference type="SUPFAM" id="SSF48452">
    <property type="entry name" value="TPR-like"/>
    <property type="match status" value="2"/>
</dbReference>
<dbReference type="InterPro" id="IPR013105">
    <property type="entry name" value="TPR_2"/>
</dbReference>
<gene>
    <name evidence="4" type="ORF">C0189_03425</name>
</gene>
<sequence length="411" mass="47990">MENYDELLNSILSLKEELKNAKSSYERLRIFMNLGLTYLLLSDLGDERENIVSALLNFDEALKIAKTVENKEDLAEIESNKGFVFYKLAHIEDPLYNLETAAKHYLNAVELLKDTDHKSKLVRVYYNLANTYLLGKEIESIKEALKYFEEALKLKDEAEDNKIIGLIYHGIGVSNFILGKFERDLEKKEEFLKKAIEAFRESLNYFESDDLLDIASTRSHIASSLLELALLKEDKDFYEEALEHYKYVLDIYKDKDPQDYATTLFNIGTLYLNESRLKDIDEKTKIELLENALGYFEEALNYFPKDTHKESFIRIHYEISVCLRELFFLKNDPQLISEVRDHIEEIISDIDKTKNPYTYLTSQFFLGEAYFYLGDKDKALLHYEESLRVSENFDNELAQSIASVVEKIKSL</sequence>
<dbReference type="EMBL" id="PNIL01000050">
    <property type="protein sequence ID" value="PMP67316.1"/>
    <property type="molecule type" value="Genomic_DNA"/>
</dbReference>
<dbReference type="SMART" id="SM00028">
    <property type="entry name" value="TPR"/>
    <property type="match status" value="5"/>
</dbReference>
<evidence type="ECO:0008006" key="6">
    <source>
        <dbReference type="Google" id="ProtNLM"/>
    </source>
</evidence>
<dbReference type="Proteomes" id="UP000237040">
    <property type="component" value="Unassembled WGS sequence"/>
</dbReference>
<evidence type="ECO:0000256" key="1">
    <source>
        <dbReference type="ARBA" id="ARBA00022737"/>
    </source>
</evidence>
<dbReference type="AlphaFoldDB" id="A0A2J6WE95"/>
<comment type="caution">
    <text evidence="4">The sequence shown here is derived from an EMBL/GenBank/DDBJ whole genome shotgun (WGS) entry which is preliminary data.</text>
</comment>
<organism evidence="4 5">
    <name type="scientific">Caldisericum exile</name>
    <dbReference type="NCBI Taxonomy" id="693075"/>
    <lineage>
        <taxon>Bacteria</taxon>
        <taxon>Pseudomonadati</taxon>
        <taxon>Caldisericota/Cryosericota group</taxon>
        <taxon>Caldisericota</taxon>
        <taxon>Caldisericia</taxon>
        <taxon>Caldisericales</taxon>
        <taxon>Caldisericaceae</taxon>
        <taxon>Caldisericum</taxon>
    </lineage>
</organism>
<accession>A0A2J6WE95</accession>
<feature type="repeat" description="TPR" evidence="3">
    <location>
        <begin position="360"/>
        <end position="393"/>
    </location>
</feature>
<keyword evidence="1" id="KW-0677">Repeat</keyword>